<dbReference type="CDD" id="cd00761">
    <property type="entry name" value="Glyco_tranf_GTA_type"/>
    <property type="match status" value="1"/>
</dbReference>
<proteinExistence type="predicted"/>
<dbReference type="InterPro" id="IPR043148">
    <property type="entry name" value="TagF_C"/>
</dbReference>
<evidence type="ECO:0000313" key="2">
    <source>
        <dbReference type="EMBL" id="GGA84429.1"/>
    </source>
</evidence>
<dbReference type="Pfam" id="PF04464">
    <property type="entry name" value="Glyphos_transf"/>
    <property type="match status" value="1"/>
</dbReference>
<dbReference type="Pfam" id="PF00535">
    <property type="entry name" value="Glycos_transf_2"/>
    <property type="match status" value="1"/>
</dbReference>
<sequence length="864" mass="101469">MEYENISYHLKENGGLSDARNYGLRFASSKYSMFLDSDDMYTRQACEHLYEFAEENHLNIVVGDLETFPKETPNYGWKKYYGNGNHVIDLTVSGEDLIKNPSACNKLFRTDILRDKSALFPVGRHFEDAFAIIPLMFKEKYIGVLDENIYLYRKREDGSSIMDSSFTKEKNYYDYIELIKTLYNELIVGQTNHQVVFATNEFIRKTFHGYLNNIFLNSQVIFDEEKKAWIFDQIQPVYQNINYKYLEKLSNHRVMKTVYYALVTNDKALFVNPFLDVDNIIIRDNTLISKKHFDTPEINSVHLYASIERFIEQEDEILFVGELVSNNMIIDHQLKNPLVVELKDKEGNIIELPIEKFNKLDSPYIKQTDDSACGIMISIPKSVIMHVKNTYEVSLFIVEEATQERKPIITQAHAFLHRFKGKINRHLILDVLPNRTIKIITNASLKQKLILEKNRIMDKSKLRVGSKMRILSHATNWALKHKNIVLVGERSDTFQDNSAAFFKYVNTQPNKKKHYYYLADGRSEAYSEAAQFGKVVRKDSIRHYLYLLSANTLVNSYDPDAYMRPSAYSKPEFYRLFGDLINYNRVFLQHGVTYNNVVQAISNYRIGFEGIVVTNKDEEELLKHGAYYNDQQLIRSGFSRYEKLKENIRTNEPIQFSDEKERIILLMPTWRKGLTPGSYNKKAANQKIDPSRFLASNYYEFYNNLINNEELIKALEEKNIRLKFFPHYEMRDFLEYFNQPKSDKIEIVPKEQNVQDLLIECDMLMTDFSSVFFDVLFMKKPVIFTQFDLDAFYKTHYKKGYLDFTKNELGTSVHTIEDTVNEVKENIENGFTVPTDVLNHIEHYLEYAYQEDNNKAILEFIEEL</sequence>
<dbReference type="Proteomes" id="UP000652995">
    <property type="component" value="Unassembled WGS sequence"/>
</dbReference>
<comment type="caution">
    <text evidence="2">The sequence shown here is derived from an EMBL/GenBank/DDBJ whole genome shotgun (WGS) entry which is preliminary data.</text>
</comment>
<name>A0ABQ1HNT5_9STAP</name>
<organism evidence="2 3">
    <name type="scientific">Staphylococcus muscae</name>
    <dbReference type="NCBI Taxonomy" id="1294"/>
    <lineage>
        <taxon>Bacteria</taxon>
        <taxon>Bacillati</taxon>
        <taxon>Bacillota</taxon>
        <taxon>Bacilli</taxon>
        <taxon>Bacillales</taxon>
        <taxon>Staphylococcaceae</taxon>
        <taxon>Staphylococcus</taxon>
    </lineage>
</organism>
<dbReference type="InterPro" id="IPR051612">
    <property type="entry name" value="Teichoic_Acid_Biosynth"/>
</dbReference>
<protein>
    <submittedName>
        <fullName evidence="2">Minor teichoic acid biosynthesis protein GgaB</fullName>
    </submittedName>
</protein>
<evidence type="ECO:0000259" key="1">
    <source>
        <dbReference type="Pfam" id="PF00535"/>
    </source>
</evidence>
<dbReference type="Gene3D" id="3.40.50.12580">
    <property type="match status" value="1"/>
</dbReference>
<keyword evidence="3" id="KW-1185">Reference proteome</keyword>
<dbReference type="Gene3D" id="3.90.550.10">
    <property type="entry name" value="Spore Coat Polysaccharide Biosynthesis Protein SpsA, Chain A"/>
    <property type="match status" value="1"/>
</dbReference>
<dbReference type="InterPro" id="IPR001173">
    <property type="entry name" value="Glyco_trans_2-like"/>
</dbReference>
<dbReference type="SUPFAM" id="SSF53448">
    <property type="entry name" value="Nucleotide-diphospho-sugar transferases"/>
    <property type="match status" value="1"/>
</dbReference>
<evidence type="ECO:0000313" key="3">
    <source>
        <dbReference type="Proteomes" id="UP000652995"/>
    </source>
</evidence>
<gene>
    <name evidence="2" type="primary">ggaB</name>
    <name evidence="2" type="ORF">GCM10007183_05750</name>
</gene>
<accession>A0ABQ1HNT5</accession>
<dbReference type="InterPro" id="IPR007554">
    <property type="entry name" value="Glycerophosphate_synth"/>
</dbReference>
<dbReference type="EMBL" id="BMCB01000003">
    <property type="protein sequence ID" value="GGA84429.1"/>
    <property type="molecule type" value="Genomic_DNA"/>
</dbReference>
<feature type="domain" description="Glycosyltransferase 2-like" evidence="1">
    <location>
        <begin position="8"/>
        <end position="113"/>
    </location>
</feature>
<dbReference type="InterPro" id="IPR029044">
    <property type="entry name" value="Nucleotide-diphossugar_trans"/>
</dbReference>
<dbReference type="PANTHER" id="PTHR37316">
    <property type="entry name" value="TEICHOIC ACID GLYCEROL-PHOSPHATE PRIMASE"/>
    <property type="match status" value="1"/>
</dbReference>
<dbReference type="PANTHER" id="PTHR37316:SF3">
    <property type="entry name" value="TEICHOIC ACID GLYCEROL-PHOSPHATE TRANSFERASE"/>
    <property type="match status" value="1"/>
</dbReference>
<reference evidence="3" key="1">
    <citation type="journal article" date="2019" name="Int. J. Syst. Evol. Microbiol.">
        <title>The Global Catalogue of Microorganisms (GCM) 10K type strain sequencing project: providing services to taxonomists for standard genome sequencing and annotation.</title>
        <authorList>
            <consortium name="The Broad Institute Genomics Platform"/>
            <consortium name="The Broad Institute Genome Sequencing Center for Infectious Disease"/>
            <person name="Wu L."/>
            <person name="Ma J."/>
        </authorList>
    </citation>
    <scope>NUCLEOTIDE SEQUENCE [LARGE SCALE GENOMIC DNA]</scope>
    <source>
        <strain evidence="3">CCM 4175</strain>
    </source>
</reference>